<keyword evidence="2" id="KW-1185">Reference proteome</keyword>
<evidence type="ECO:0000313" key="1">
    <source>
        <dbReference type="EMBL" id="NNJ27240.1"/>
    </source>
</evidence>
<evidence type="ECO:0000313" key="2">
    <source>
        <dbReference type="Proteomes" id="UP000609651"/>
    </source>
</evidence>
<dbReference type="RefSeq" id="WP_171189077.1">
    <property type="nucleotide sequence ID" value="NZ_WTPX01000132.1"/>
</dbReference>
<protein>
    <submittedName>
        <fullName evidence="1">Uncharacterized protein</fullName>
    </submittedName>
</protein>
<accession>A0ABX1VH90</accession>
<comment type="caution">
    <text evidence="1">The sequence shown here is derived from an EMBL/GenBank/DDBJ whole genome shotgun (WGS) entry which is preliminary data.</text>
</comment>
<dbReference type="EMBL" id="WTPX01000132">
    <property type="protein sequence ID" value="NNJ27240.1"/>
    <property type="molecule type" value="Genomic_DNA"/>
</dbReference>
<organism evidence="1 2">
    <name type="scientific">Alienimonas chondri</name>
    <dbReference type="NCBI Taxonomy" id="2681879"/>
    <lineage>
        <taxon>Bacteria</taxon>
        <taxon>Pseudomonadati</taxon>
        <taxon>Planctomycetota</taxon>
        <taxon>Planctomycetia</taxon>
        <taxon>Planctomycetales</taxon>
        <taxon>Planctomycetaceae</taxon>
        <taxon>Alienimonas</taxon>
    </lineage>
</organism>
<proteinExistence type="predicted"/>
<dbReference type="Proteomes" id="UP000609651">
    <property type="component" value="Unassembled WGS sequence"/>
</dbReference>
<sequence>MPTPTLEELDEQLIVAILELDEAKVADLVSQGASVTCRRKRTATSVGTSHTPLLLTGTLESAINDQPDSEFRKVPRTVVRLCRDAGGRAVGSLGRQEALRRLQAIRIEMMSHVDGPLLG</sequence>
<name>A0ABX1VH90_9PLAN</name>
<gene>
    <name evidence="1" type="ORF">LzC2_33410</name>
</gene>
<reference evidence="1 2" key="1">
    <citation type="journal article" date="2020" name="Syst. Appl. Microbiol.">
        <title>Alienimonas chondri sp. nov., a novel planctomycete isolated from the biofilm of the red alga Chondrus crispus.</title>
        <authorList>
            <person name="Vitorino I."/>
            <person name="Albuquerque L."/>
            <person name="Wiegand S."/>
            <person name="Kallscheuer N."/>
            <person name="da Costa M.S."/>
            <person name="Lobo-da-Cunha A."/>
            <person name="Jogler C."/>
            <person name="Lage O.M."/>
        </authorList>
    </citation>
    <scope>NUCLEOTIDE SEQUENCE [LARGE SCALE GENOMIC DNA]</scope>
    <source>
        <strain evidence="1 2">LzC2</strain>
    </source>
</reference>